<dbReference type="Proteomes" id="UP000264036">
    <property type="component" value="Unassembled WGS sequence"/>
</dbReference>
<evidence type="ECO:0000313" key="7">
    <source>
        <dbReference type="Proteomes" id="UP000264036"/>
    </source>
</evidence>
<evidence type="ECO:0000256" key="1">
    <source>
        <dbReference type="ARBA" id="ARBA00009437"/>
    </source>
</evidence>
<protein>
    <submittedName>
        <fullName evidence="6">LysR family transcriptional regulator</fullName>
    </submittedName>
</protein>
<dbReference type="PANTHER" id="PTHR30537">
    <property type="entry name" value="HTH-TYPE TRANSCRIPTIONAL REGULATOR"/>
    <property type="match status" value="1"/>
</dbReference>
<keyword evidence="4" id="KW-0804">Transcription</keyword>
<dbReference type="EMBL" id="DOEK01000047">
    <property type="protein sequence ID" value="HBP31973.1"/>
    <property type="molecule type" value="Genomic_DNA"/>
</dbReference>
<comment type="caution">
    <text evidence="6">The sequence shown here is derived from an EMBL/GenBank/DDBJ whole genome shotgun (WGS) entry which is preliminary data.</text>
</comment>
<dbReference type="InterPro" id="IPR005119">
    <property type="entry name" value="LysR_subst-bd"/>
</dbReference>
<name>A0A356LLR9_9BURK</name>
<dbReference type="InterPro" id="IPR058163">
    <property type="entry name" value="LysR-type_TF_proteobact-type"/>
</dbReference>
<evidence type="ECO:0000313" key="6">
    <source>
        <dbReference type="EMBL" id="HBP31973.1"/>
    </source>
</evidence>
<keyword evidence="3" id="KW-0238">DNA-binding</keyword>
<gene>
    <name evidence="6" type="ORF">DD666_21510</name>
</gene>
<dbReference type="GO" id="GO:0006351">
    <property type="term" value="P:DNA-templated transcription"/>
    <property type="evidence" value="ECO:0007669"/>
    <property type="project" value="TreeGrafter"/>
</dbReference>
<dbReference type="GO" id="GO:0003700">
    <property type="term" value="F:DNA-binding transcription factor activity"/>
    <property type="evidence" value="ECO:0007669"/>
    <property type="project" value="InterPro"/>
</dbReference>
<evidence type="ECO:0000256" key="4">
    <source>
        <dbReference type="ARBA" id="ARBA00023163"/>
    </source>
</evidence>
<dbReference type="PANTHER" id="PTHR30537:SF79">
    <property type="entry name" value="TRANSCRIPTIONAL REGULATOR-RELATED"/>
    <property type="match status" value="1"/>
</dbReference>
<comment type="similarity">
    <text evidence="1">Belongs to the LysR transcriptional regulatory family.</text>
</comment>
<dbReference type="SUPFAM" id="SSF46785">
    <property type="entry name" value="Winged helix' DNA-binding domain"/>
    <property type="match status" value="1"/>
</dbReference>
<dbReference type="Pfam" id="PF03466">
    <property type="entry name" value="LysR_substrate"/>
    <property type="match status" value="1"/>
</dbReference>
<feature type="domain" description="HTH lysR-type" evidence="5">
    <location>
        <begin position="8"/>
        <end position="65"/>
    </location>
</feature>
<evidence type="ECO:0000259" key="5">
    <source>
        <dbReference type="PROSITE" id="PS50931"/>
    </source>
</evidence>
<sequence length="324" mass="35556">MVNVMARIPLNTLPAFRTVAELQNLRAAAEVLHLTHSAVSQQIRQLESTLGFALFERQGRRIVLNAAGATFLCSVQSAMIQLEDGLQLARLASDSVEKKLRISVVPSFAQRWLLPRLERWRERHPDIALEITASQQIVDLQRDGFHAAVREGMGPWQGVVADRLFEDPMPLIVVGCAVDARRLVGAPPAAFLKEPLLGDRGAWQAWFAAAGLQVPFNTVAEFNDMGLMLQAAEQGLGLTLARELLAADAIRNGKLIRLSPISVAYDTAHAIHLVYRPALRDWPALAALRTWITEELAASRATLLQDARSEQGGGNSRTTNQNGK</sequence>
<dbReference type="AlphaFoldDB" id="A0A356LLR9"/>
<reference evidence="6 7" key="1">
    <citation type="journal article" date="2018" name="Nat. Biotechnol.">
        <title>A standardized bacterial taxonomy based on genome phylogeny substantially revises the tree of life.</title>
        <authorList>
            <person name="Parks D.H."/>
            <person name="Chuvochina M."/>
            <person name="Waite D.W."/>
            <person name="Rinke C."/>
            <person name="Skarshewski A."/>
            <person name="Chaumeil P.A."/>
            <person name="Hugenholtz P."/>
        </authorList>
    </citation>
    <scope>NUCLEOTIDE SEQUENCE [LARGE SCALE GENOMIC DNA]</scope>
    <source>
        <strain evidence="6">UBA10707</strain>
    </source>
</reference>
<keyword evidence="2" id="KW-0805">Transcription regulation</keyword>
<dbReference type="CDD" id="cd08432">
    <property type="entry name" value="PBP2_GcdR_TrpI_HvrB_AmpR_like"/>
    <property type="match status" value="1"/>
</dbReference>
<evidence type="ECO:0000256" key="2">
    <source>
        <dbReference type="ARBA" id="ARBA00023015"/>
    </source>
</evidence>
<dbReference type="InterPro" id="IPR036388">
    <property type="entry name" value="WH-like_DNA-bd_sf"/>
</dbReference>
<dbReference type="InterPro" id="IPR000847">
    <property type="entry name" value="LysR_HTH_N"/>
</dbReference>
<dbReference type="SUPFAM" id="SSF53850">
    <property type="entry name" value="Periplasmic binding protein-like II"/>
    <property type="match status" value="1"/>
</dbReference>
<evidence type="ECO:0000256" key="3">
    <source>
        <dbReference type="ARBA" id="ARBA00023125"/>
    </source>
</evidence>
<dbReference type="Gene3D" id="3.40.190.10">
    <property type="entry name" value="Periplasmic binding protein-like II"/>
    <property type="match status" value="2"/>
</dbReference>
<organism evidence="6 7">
    <name type="scientific">Advenella kashmirensis</name>
    <dbReference type="NCBI Taxonomy" id="310575"/>
    <lineage>
        <taxon>Bacteria</taxon>
        <taxon>Pseudomonadati</taxon>
        <taxon>Pseudomonadota</taxon>
        <taxon>Betaproteobacteria</taxon>
        <taxon>Burkholderiales</taxon>
        <taxon>Alcaligenaceae</taxon>
    </lineage>
</organism>
<dbReference type="GO" id="GO:0043565">
    <property type="term" value="F:sequence-specific DNA binding"/>
    <property type="evidence" value="ECO:0007669"/>
    <property type="project" value="TreeGrafter"/>
</dbReference>
<dbReference type="Pfam" id="PF00126">
    <property type="entry name" value="HTH_1"/>
    <property type="match status" value="1"/>
</dbReference>
<dbReference type="Gene3D" id="1.10.10.10">
    <property type="entry name" value="Winged helix-like DNA-binding domain superfamily/Winged helix DNA-binding domain"/>
    <property type="match status" value="1"/>
</dbReference>
<accession>A0A356LLR9</accession>
<proteinExistence type="inferred from homology"/>
<dbReference type="PROSITE" id="PS50931">
    <property type="entry name" value="HTH_LYSR"/>
    <property type="match status" value="1"/>
</dbReference>
<dbReference type="FunFam" id="1.10.10.10:FF:000001">
    <property type="entry name" value="LysR family transcriptional regulator"/>
    <property type="match status" value="1"/>
</dbReference>
<dbReference type="InterPro" id="IPR036390">
    <property type="entry name" value="WH_DNA-bd_sf"/>
</dbReference>
<dbReference type="PRINTS" id="PR00039">
    <property type="entry name" value="HTHLYSR"/>
</dbReference>